<sequence length="256" mass="29460">MDTFNKPNLKRFREILLKDQYEIDDNVDDYSDSDSDTEYEVPTNVDESDDTSTDEHISEQSDSSDSDIDGDNIIVNTQPATLQKGELTWSSDPSSVQSRTPAANIMKKNQAKENKKPVILLSSLHNCPETYDDDKQLPCAIHDYNQTKCGVDIMDQCINYYTVRRITRRWPMAVFFNMIDIATINSMTIWLCQKTEENRKSDVRCTFLKQLSKSLTDAQNRRRSQEVRLMPKVCPGGPQDNYKVQKSGQPRRVNIQ</sequence>
<dbReference type="AlphaFoldDB" id="A0A815ZLW3"/>
<feature type="domain" description="PiggyBac transposable element-derived protein" evidence="2">
    <location>
        <begin position="90"/>
        <end position="187"/>
    </location>
</feature>
<organism evidence="4 5">
    <name type="scientific">Rotaria sordida</name>
    <dbReference type="NCBI Taxonomy" id="392033"/>
    <lineage>
        <taxon>Eukaryota</taxon>
        <taxon>Metazoa</taxon>
        <taxon>Spiralia</taxon>
        <taxon>Gnathifera</taxon>
        <taxon>Rotifera</taxon>
        <taxon>Eurotatoria</taxon>
        <taxon>Bdelloidea</taxon>
        <taxon>Philodinida</taxon>
        <taxon>Philodinidae</taxon>
        <taxon>Rotaria</taxon>
    </lineage>
</organism>
<dbReference type="EMBL" id="CAJNOL010004248">
    <property type="protein sequence ID" value="CAF1584119.1"/>
    <property type="molecule type" value="Genomic_DNA"/>
</dbReference>
<proteinExistence type="predicted"/>
<dbReference type="Proteomes" id="UP000663854">
    <property type="component" value="Unassembled WGS sequence"/>
</dbReference>
<feature type="compositionally biased region" description="Acidic residues" evidence="1">
    <location>
        <begin position="22"/>
        <end position="39"/>
    </location>
</feature>
<dbReference type="PANTHER" id="PTHR46599">
    <property type="entry name" value="PIGGYBAC TRANSPOSABLE ELEMENT-DERIVED PROTEIN 4"/>
    <property type="match status" value="1"/>
</dbReference>
<dbReference type="EMBL" id="CAJNOH010002968">
    <property type="protein sequence ID" value="CAF1318264.1"/>
    <property type="molecule type" value="Genomic_DNA"/>
</dbReference>
<dbReference type="InterPro" id="IPR029526">
    <property type="entry name" value="PGBD"/>
</dbReference>
<dbReference type="Pfam" id="PF13843">
    <property type="entry name" value="DDE_Tnp_1_7"/>
    <property type="match status" value="1"/>
</dbReference>
<evidence type="ECO:0000313" key="4">
    <source>
        <dbReference type="EMBL" id="CAF1584119.1"/>
    </source>
</evidence>
<evidence type="ECO:0000259" key="2">
    <source>
        <dbReference type="Pfam" id="PF13843"/>
    </source>
</evidence>
<feature type="region of interest" description="Disordered" evidence="1">
    <location>
        <begin position="22"/>
        <end position="72"/>
    </location>
</feature>
<accession>A0A815ZLW3</accession>
<evidence type="ECO:0000313" key="5">
    <source>
        <dbReference type="Proteomes" id="UP000663870"/>
    </source>
</evidence>
<comment type="caution">
    <text evidence="4">The sequence shown here is derived from an EMBL/GenBank/DDBJ whole genome shotgun (WGS) entry which is preliminary data.</text>
</comment>
<evidence type="ECO:0000313" key="3">
    <source>
        <dbReference type="EMBL" id="CAF1318264.1"/>
    </source>
</evidence>
<dbReference type="Proteomes" id="UP000663870">
    <property type="component" value="Unassembled WGS sequence"/>
</dbReference>
<protein>
    <recommendedName>
        <fullName evidence="2">PiggyBac transposable element-derived protein domain-containing protein</fullName>
    </recommendedName>
</protein>
<gene>
    <name evidence="4" type="ORF">JXQ802_LOCUS46545</name>
    <name evidence="3" type="ORF">PYM288_LOCUS30776</name>
</gene>
<evidence type="ECO:0000256" key="1">
    <source>
        <dbReference type="SAM" id="MobiDB-lite"/>
    </source>
</evidence>
<feature type="region of interest" description="Disordered" evidence="1">
    <location>
        <begin position="234"/>
        <end position="256"/>
    </location>
</feature>
<reference evidence="4" key="1">
    <citation type="submission" date="2021-02" db="EMBL/GenBank/DDBJ databases">
        <authorList>
            <person name="Nowell W R."/>
        </authorList>
    </citation>
    <scope>NUCLEOTIDE SEQUENCE</scope>
</reference>
<dbReference type="PANTHER" id="PTHR46599:SF6">
    <property type="entry name" value="DUAL SPECIFICITY PHOSPHATASE 26"/>
    <property type="match status" value="1"/>
</dbReference>
<name>A0A815ZLW3_9BILA</name>
<keyword evidence="5" id="KW-1185">Reference proteome</keyword>